<dbReference type="InterPro" id="IPR053164">
    <property type="entry name" value="IS1016-like_transposase"/>
</dbReference>
<sequence length="110" mass="12618">MLGRKQNIRDFTKGIKMFVLPGSTIYTDCFCAYDSTCKDVNFDHFSTNHKLNVVDPIVNVHTNKIEGLNNGLKHLIKPRNGIRKILMVVHFIYFDVEETKIMSGKVSLML</sequence>
<evidence type="ECO:0000313" key="2">
    <source>
        <dbReference type="Proteomes" id="UP000030655"/>
    </source>
</evidence>
<evidence type="ECO:0000313" key="1">
    <source>
        <dbReference type="EMBL" id="KCZ81745.1"/>
    </source>
</evidence>
<dbReference type="STRING" id="1288291.A0A059F3G3"/>
<dbReference type="PANTHER" id="PTHR47163">
    <property type="entry name" value="DDE_TNP_IS1595 DOMAIN-CONTAINING PROTEIN"/>
    <property type="match status" value="1"/>
</dbReference>
<proteinExistence type="predicted"/>
<dbReference type="PANTHER" id="PTHR47163:SF2">
    <property type="entry name" value="SI:DKEY-17M8.2"/>
    <property type="match status" value="1"/>
</dbReference>
<protein>
    <recommendedName>
        <fullName evidence="3">ISXO2-like transposase domain-containing protein</fullName>
    </recommendedName>
</protein>
<accession>A0A059F3G3</accession>
<organism evidence="1 2">
    <name type="scientific">Anncaliia algerae PRA339</name>
    <dbReference type="NCBI Taxonomy" id="1288291"/>
    <lineage>
        <taxon>Eukaryota</taxon>
        <taxon>Fungi</taxon>
        <taxon>Fungi incertae sedis</taxon>
        <taxon>Microsporidia</taxon>
        <taxon>Tubulinosematoidea</taxon>
        <taxon>Tubulinosematidae</taxon>
        <taxon>Anncaliia</taxon>
    </lineage>
</organism>
<name>A0A059F3G3_9MICR</name>
<reference evidence="1 2" key="2">
    <citation type="submission" date="2014-03" db="EMBL/GenBank/DDBJ databases">
        <title>The Genome Sequence of Anncaliia algerae insect isolate PRA339.</title>
        <authorList>
            <consortium name="The Broad Institute Genome Sequencing Platform"/>
            <consortium name="The Broad Institute Genome Sequencing Center for Infectious Disease"/>
            <person name="Cuomo C."/>
            <person name="Becnel J."/>
            <person name="Sanscrainte N."/>
            <person name="Walker B."/>
            <person name="Young S.K."/>
            <person name="Zeng Q."/>
            <person name="Gargeya S."/>
            <person name="Fitzgerald M."/>
            <person name="Haas B."/>
            <person name="Abouelleil A."/>
            <person name="Alvarado L."/>
            <person name="Arachchi H.M."/>
            <person name="Berlin A.M."/>
            <person name="Chapman S.B."/>
            <person name="Dewar J."/>
            <person name="Goldberg J."/>
            <person name="Griggs A."/>
            <person name="Gujja S."/>
            <person name="Hansen M."/>
            <person name="Howarth C."/>
            <person name="Imamovic A."/>
            <person name="Larimer J."/>
            <person name="McCowan C."/>
            <person name="Murphy C."/>
            <person name="Neiman D."/>
            <person name="Pearson M."/>
            <person name="Priest M."/>
            <person name="Roberts A."/>
            <person name="Saif S."/>
            <person name="Shea T."/>
            <person name="Sisk P."/>
            <person name="Sykes S."/>
            <person name="Wortman J."/>
            <person name="Nusbaum C."/>
            <person name="Birren B."/>
        </authorList>
    </citation>
    <scope>NUCLEOTIDE SEQUENCE [LARGE SCALE GENOMIC DNA]</scope>
    <source>
        <strain evidence="1 2">PRA339</strain>
    </source>
</reference>
<dbReference type="VEuPathDB" id="MicrosporidiaDB:H312_00785"/>
<dbReference type="OrthoDB" id="6409943at2759"/>
<reference evidence="2" key="1">
    <citation type="submission" date="2013-02" db="EMBL/GenBank/DDBJ databases">
        <authorList>
            <consortium name="The Broad Institute Genome Sequencing Platform"/>
            <person name="Cuomo C."/>
            <person name="Becnel J."/>
            <person name="Sanscrainte N."/>
            <person name="Walker B."/>
            <person name="Young S.K."/>
            <person name="Zeng Q."/>
            <person name="Gargeya S."/>
            <person name="Fitzgerald M."/>
            <person name="Haas B."/>
            <person name="Abouelleil A."/>
            <person name="Alvarado L."/>
            <person name="Arachchi H.M."/>
            <person name="Berlin A.M."/>
            <person name="Chapman S.B."/>
            <person name="Dewar J."/>
            <person name="Goldberg J."/>
            <person name="Griggs A."/>
            <person name="Gujja S."/>
            <person name="Hansen M."/>
            <person name="Howarth C."/>
            <person name="Imamovic A."/>
            <person name="Larimer J."/>
            <person name="McCowan C."/>
            <person name="Murphy C."/>
            <person name="Neiman D."/>
            <person name="Pearson M."/>
            <person name="Priest M."/>
            <person name="Roberts A."/>
            <person name="Saif S."/>
            <person name="Shea T."/>
            <person name="Sisk P."/>
            <person name="Sykes S."/>
            <person name="Wortman J."/>
            <person name="Nusbaum C."/>
            <person name="Birren B."/>
        </authorList>
    </citation>
    <scope>NUCLEOTIDE SEQUENCE [LARGE SCALE GENOMIC DNA]</scope>
    <source>
        <strain evidence="2">PRA339</strain>
    </source>
</reference>
<evidence type="ECO:0008006" key="3">
    <source>
        <dbReference type="Google" id="ProtNLM"/>
    </source>
</evidence>
<dbReference type="HOGENOM" id="CLU_044348_6_4_1"/>
<dbReference type="AlphaFoldDB" id="A0A059F3G3"/>
<keyword evidence="2" id="KW-1185">Reference proteome</keyword>
<gene>
    <name evidence="1" type="ORF">H312_00785</name>
</gene>
<dbReference type="EMBL" id="KK365137">
    <property type="protein sequence ID" value="KCZ81745.1"/>
    <property type="molecule type" value="Genomic_DNA"/>
</dbReference>
<dbReference type="Proteomes" id="UP000030655">
    <property type="component" value="Unassembled WGS sequence"/>
</dbReference>